<reference evidence="1 2" key="1">
    <citation type="journal article" date="2021" name="Elife">
        <title>Chloroplast acquisition without the gene transfer in kleptoplastic sea slugs, Plakobranchus ocellatus.</title>
        <authorList>
            <person name="Maeda T."/>
            <person name="Takahashi S."/>
            <person name="Yoshida T."/>
            <person name="Shimamura S."/>
            <person name="Takaki Y."/>
            <person name="Nagai Y."/>
            <person name="Toyoda A."/>
            <person name="Suzuki Y."/>
            <person name="Arimoto A."/>
            <person name="Ishii H."/>
            <person name="Satoh N."/>
            <person name="Nishiyama T."/>
            <person name="Hasebe M."/>
            <person name="Maruyama T."/>
            <person name="Minagawa J."/>
            <person name="Obokata J."/>
            <person name="Shigenobu S."/>
        </authorList>
    </citation>
    <scope>NUCLEOTIDE SEQUENCE [LARGE SCALE GENOMIC DNA]</scope>
</reference>
<gene>
    <name evidence="1" type="ORF">PoB_001081400</name>
</gene>
<protein>
    <submittedName>
        <fullName evidence="1">Uncharacterized protein</fullName>
    </submittedName>
</protein>
<name>A0AAV3YQH4_9GAST</name>
<sequence length="117" mass="12877">MSEQNGDRLNTAGITAPSSEYRQASCRLLTSCIIGIQLKHDCKTDEDQIIPTLNGDKVQEYRKDNRPTKIMEATGNRPGTASVDLCHTSKRQVPKRFAYSQTWAPARPLAVGSGNTV</sequence>
<proteinExistence type="predicted"/>
<accession>A0AAV3YQH4</accession>
<dbReference type="EMBL" id="BLXT01001295">
    <property type="protein sequence ID" value="GFN84308.1"/>
    <property type="molecule type" value="Genomic_DNA"/>
</dbReference>
<organism evidence="1 2">
    <name type="scientific">Plakobranchus ocellatus</name>
    <dbReference type="NCBI Taxonomy" id="259542"/>
    <lineage>
        <taxon>Eukaryota</taxon>
        <taxon>Metazoa</taxon>
        <taxon>Spiralia</taxon>
        <taxon>Lophotrochozoa</taxon>
        <taxon>Mollusca</taxon>
        <taxon>Gastropoda</taxon>
        <taxon>Heterobranchia</taxon>
        <taxon>Euthyneura</taxon>
        <taxon>Panpulmonata</taxon>
        <taxon>Sacoglossa</taxon>
        <taxon>Placobranchoidea</taxon>
        <taxon>Plakobranchidae</taxon>
        <taxon>Plakobranchus</taxon>
    </lineage>
</organism>
<keyword evidence="2" id="KW-1185">Reference proteome</keyword>
<dbReference type="AlphaFoldDB" id="A0AAV3YQH4"/>
<dbReference type="Proteomes" id="UP000735302">
    <property type="component" value="Unassembled WGS sequence"/>
</dbReference>
<comment type="caution">
    <text evidence="1">The sequence shown here is derived from an EMBL/GenBank/DDBJ whole genome shotgun (WGS) entry which is preliminary data.</text>
</comment>
<evidence type="ECO:0000313" key="1">
    <source>
        <dbReference type="EMBL" id="GFN84308.1"/>
    </source>
</evidence>
<evidence type="ECO:0000313" key="2">
    <source>
        <dbReference type="Proteomes" id="UP000735302"/>
    </source>
</evidence>